<evidence type="ECO:0000313" key="1">
    <source>
        <dbReference type="EMBL" id="KKU22220.1"/>
    </source>
</evidence>
<dbReference type="EMBL" id="LCLS01000005">
    <property type="protein sequence ID" value="KKU22220.1"/>
    <property type="molecule type" value="Genomic_DNA"/>
</dbReference>
<proteinExistence type="predicted"/>
<protein>
    <submittedName>
        <fullName evidence="1">Uncharacterized protein</fullName>
    </submittedName>
</protein>
<name>A0A0G1RMS5_9BACT</name>
<reference evidence="1 2" key="1">
    <citation type="journal article" date="2015" name="Nature">
        <title>rRNA introns, odd ribosomes, and small enigmatic genomes across a large radiation of phyla.</title>
        <authorList>
            <person name="Brown C.T."/>
            <person name="Hug L.A."/>
            <person name="Thomas B.C."/>
            <person name="Sharon I."/>
            <person name="Castelle C.J."/>
            <person name="Singh A."/>
            <person name="Wilkins M.J."/>
            <person name="Williams K.H."/>
            <person name="Banfield J.F."/>
        </authorList>
    </citation>
    <scope>NUCLEOTIDE SEQUENCE [LARGE SCALE GENOMIC DNA]</scope>
</reference>
<dbReference type="AlphaFoldDB" id="A0A0G1RMS5"/>
<gene>
    <name evidence="1" type="ORF">UX31_C0005G0030</name>
</gene>
<comment type="caution">
    <text evidence="1">The sequence shown here is derived from an EMBL/GenBank/DDBJ whole genome shotgun (WGS) entry which is preliminary data.</text>
</comment>
<dbReference type="Proteomes" id="UP000034107">
    <property type="component" value="Unassembled WGS sequence"/>
</dbReference>
<sequence>MKYFAVRATTWMVWGETESFFKKVSRDEMRDLGSPKALGPRHLIALGFTPERYQVVLVLESVDNSRSFTTVAQWRAGKSRWPWGKRLLFRPIRTTKRFTVGGGRSKPA</sequence>
<accession>A0A0G1RMS5</accession>
<evidence type="ECO:0000313" key="2">
    <source>
        <dbReference type="Proteomes" id="UP000034107"/>
    </source>
</evidence>
<organism evidence="1 2">
    <name type="scientific">Candidatus Nomurabacteria bacterium GW2011_GWA1_46_11</name>
    <dbReference type="NCBI Taxonomy" id="1618732"/>
    <lineage>
        <taxon>Bacteria</taxon>
        <taxon>Candidatus Nomuraibacteriota</taxon>
    </lineage>
</organism>